<comment type="cofactor">
    <cofactor evidence="12">
        <name>Mg(2+)</name>
        <dbReference type="ChEBI" id="CHEBI:18420"/>
    </cofactor>
    <cofactor evidence="12">
        <name>Mn(2+)</name>
        <dbReference type="ChEBI" id="CHEBI:29035"/>
    </cofactor>
    <text evidence="12">Mg(2+) or Mn(2+) required for ssDNA cleavage activity.</text>
</comment>
<evidence type="ECO:0000256" key="11">
    <source>
        <dbReference type="ARBA" id="ARBA00023211"/>
    </source>
</evidence>
<evidence type="ECO:0000256" key="5">
    <source>
        <dbReference type="ARBA" id="ARBA00022723"/>
    </source>
</evidence>
<evidence type="ECO:0000256" key="8">
    <source>
        <dbReference type="ARBA" id="ARBA00023004"/>
    </source>
</evidence>
<feature type="domain" description="DUF83" evidence="13">
    <location>
        <begin position="4"/>
        <end position="189"/>
    </location>
</feature>
<keyword evidence="11 12" id="KW-0464">Manganese</keyword>
<comment type="similarity">
    <text evidence="1 12">Belongs to the CRISPR-associated exonuclease Cas4 family.</text>
</comment>
<dbReference type="Pfam" id="PF01930">
    <property type="entry name" value="Cas_Cas4"/>
    <property type="match status" value="1"/>
</dbReference>
<evidence type="ECO:0000256" key="6">
    <source>
        <dbReference type="ARBA" id="ARBA00022801"/>
    </source>
</evidence>
<keyword evidence="7 12" id="KW-0269">Exonuclease</keyword>
<dbReference type="PANTHER" id="PTHR36531:SF2">
    <property type="entry name" value="CRISPR-ASSOCIATED EXONUCLEASE CAS4"/>
    <property type="match status" value="1"/>
</dbReference>
<dbReference type="Gene3D" id="3.90.320.10">
    <property type="match status" value="1"/>
</dbReference>
<gene>
    <name evidence="14" type="primary">cas4</name>
    <name evidence="14" type="ORF">RFV38_11030</name>
</gene>
<keyword evidence="8 12" id="KW-0408">Iron</keyword>
<comment type="cofactor">
    <cofactor evidence="12">
        <name>iron-sulfur cluster</name>
        <dbReference type="ChEBI" id="CHEBI:30408"/>
    </cofactor>
</comment>
<sequence>MLTVTDLKNYIYCPRIIYFKNLHKFSEPLKNNSLVQEGSDLHKKRFKYKNYLKKIFKEFEFNKKEVKIYDKNMDICGVVDEIFFSSKEAVPVEYKFSNYTGEIYETNLIQLTLYALLIKKTYNINVLRGYIIYTRNEVKCIEVIFEDMDFVNCLDNIKKLRENFLQEYIPELNENIEKCNSCYFKKICIL</sequence>
<keyword evidence="5 12" id="KW-0479">Metal-binding</keyword>
<name>A0ABU4WCR9_9FUSO</name>
<keyword evidence="10 12" id="KW-0051">Antiviral defense</keyword>
<dbReference type="EC" id="3.1.12.1" evidence="2 12"/>
<evidence type="ECO:0000256" key="3">
    <source>
        <dbReference type="ARBA" id="ARBA00020049"/>
    </source>
</evidence>
<dbReference type="InterPro" id="IPR011604">
    <property type="entry name" value="PDDEXK-like_dom_sf"/>
</dbReference>
<dbReference type="EMBL" id="JAVIKH010000018">
    <property type="protein sequence ID" value="MDX8337024.1"/>
    <property type="molecule type" value="Genomic_DNA"/>
</dbReference>
<evidence type="ECO:0000256" key="2">
    <source>
        <dbReference type="ARBA" id="ARBA00012768"/>
    </source>
</evidence>
<dbReference type="PANTHER" id="PTHR36531">
    <property type="entry name" value="CRISPR-ASSOCIATED EXONUCLEASE CAS4"/>
    <property type="match status" value="1"/>
</dbReference>
<keyword evidence="4 12" id="KW-0540">Nuclease</keyword>
<proteinExistence type="inferred from homology"/>
<keyword evidence="9 12" id="KW-0411">Iron-sulfur</keyword>
<dbReference type="InterPro" id="IPR051827">
    <property type="entry name" value="Cas4_exonuclease"/>
</dbReference>
<evidence type="ECO:0000256" key="7">
    <source>
        <dbReference type="ARBA" id="ARBA00022839"/>
    </source>
</evidence>
<evidence type="ECO:0000313" key="14">
    <source>
        <dbReference type="EMBL" id="MDX8337024.1"/>
    </source>
</evidence>
<protein>
    <recommendedName>
        <fullName evidence="3 12">CRISPR-associated exonuclease Cas4</fullName>
        <ecNumber evidence="2 12">3.1.12.1</ecNumber>
    </recommendedName>
</protein>
<organism evidence="14 15">
    <name type="scientific">Candidatus Cetobacterium colombiensis</name>
    <dbReference type="NCBI Taxonomy" id="3073100"/>
    <lineage>
        <taxon>Bacteria</taxon>
        <taxon>Fusobacteriati</taxon>
        <taxon>Fusobacteriota</taxon>
        <taxon>Fusobacteriia</taxon>
        <taxon>Fusobacteriales</taxon>
        <taxon>Fusobacteriaceae</taxon>
        <taxon>Cetobacterium</taxon>
    </lineage>
</organism>
<dbReference type="InterPro" id="IPR013343">
    <property type="entry name" value="CRISPR-assoc_prot_Cas4"/>
</dbReference>
<comment type="caution">
    <text evidence="14">The sequence shown here is derived from an EMBL/GenBank/DDBJ whole genome shotgun (WGS) entry which is preliminary data.</text>
</comment>
<evidence type="ECO:0000259" key="13">
    <source>
        <dbReference type="Pfam" id="PF01930"/>
    </source>
</evidence>
<reference evidence="15" key="1">
    <citation type="submission" date="2023-07" db="EMBL/GenBank/DDBJ databases">
        <authorList>
            <person name="Colorado M.A."/>
            <person name="Villamil L.M."/>
            <person name="Melo J.F."/>
            <person name="Rodriguez J.A."/>
            <person name="Ruiz R.Y."/>
        </authorList>
    </citation>
    <scope>NUCLEOTIDE SEQUENCE [LARGE SCALE GENOMIC DNA]</scope>
    <source>
        <strain evidence="15">C33</strain>
    </source>
</reference>
<evidence type="ECO:0000256" key="10">
    <source>
        <dbReference type="ARBA" id="ARBA00023118"/>
    </source>
</evidence>
<evidence type="ECO:0000256" key="12">
    <source>
        <dbReference type="RuleBase" id="RU365022"/>
    </source>
</evidence>
<evidence type="ECO:0000256" key="9">
    <source>
        <dbReference type="ARBA" id="ARBA00023014"/>
    </source>
</evidence>
<accession>A0ABU4WCR9</accession>
<evidence type="ECO:0000256" key="4">
    <source>
        <dbReference type="ARBA" id="ARBA00022722"/>
    </source>
</evidence>
<dbReference type="NCBIfam" id="TIGR00372">
    <property type="entry name" value="cas4"/>
    <property type="match status" value="1"/>
</dbReference>
<keyword evidence="6 12" id="KW-0378">Hydrolase</keyword>
<evidence type="ECO:0000256" key="1">
    <source>
        <dbReference type="ARBA" id="ARBA00009189"/>
    </source>
</evidence>
<evidence type="ECO:0000313" key="15">
    <source>
        <dbReference type="Proteomes" id="UP001279681"/>
    </source>
</evidence>
<keyword evidence="15" id="KW-1185">Reference proteome</keyword>
<dbReference type="RefSeq" id="WP_320314378.1">
    <property type="nucleotide sequence ID" value="NZ_JAVIKH010000018.1"/>
</dbReference>
<dbReference type="Proteomes" id="UP001279681">
    <property type="component" value="Unassembled WGS sequence"/>
</dbReference>
<dbReference type="InterPro" id="IPR022765">
    <property type="entry name" value="Dna2/Cas4_DUF83"/>
</dbReference>
<comment type="function">
    <text evidence="12">CRISPR (clustered regularly interspaced short palindromic repeat) is an adaptive immune system that provides protection against mobile genetic elements (viruses, transposable elements and conjugative plasmids). CRISPR clusters contain sequences complementary to antecedent mobile elements and target invading nucleic acids. CRISPR clusters are transcribed and processed into CRISPR RNA (crRNA).</text>
</comment>